<keyword evidence="4 7" id="KW-0812">Transmembrane</keyword>
<feature type="domain" description="Na+/H+ antiporter MnhB subunit-related protein" evidence="8">
    <location>
        <begin position="11"/>
        <end position="133"/>
    </location>
</feature>
<dbReference type="Pfam" id="PF04039">
    <property type="entry name" value="MnhB"/>
    <property type="match status" value="1"/>
</dbReference>
<sequence>MRNINTNDVLLQTITRVVVIIILIFSVYLFLAGHNSPGGGFIGGLMTASALLLMYLVFDIKSIKKTLKINFEAVIGIGLIITIVTGFIGVFNGDAYLTQYFEYFQLPILGETELTTALPFDLGIYLVVVSIALTIILAIAEDDA</sequence>
<evidence type="ECO:0000256" key="6">
    <source>
        <dbReference type="ARBA" id="ARBA00023136"/>
    </source>
</evidence>
<evidence type="ECO:0000313" key="9">
    <source>
        <dbReference type="EMBL" id="KGA97126.1"/>
    </source>
</evidence>
<dbReference type="GO" id="GO:0005886">
    <property type="term" value="C:plasma membrane"/>
    <property type="evidence" value="ECO:0007669"/>
    <property type="project" value="UniProtKB-SubCell"/>
</dbReference>
<dbReference type="PANTHER" id="PTHR33932">
    <property type="entry name" value="NA(+)/H(+) ANTIPORTER SUBUNIT B"/>
    <property type="match status" value="1"/>
</dbReference>
<dbReference type="EMBL" id="ALPT02000036">
    <property type="protein sequence ID" value="KGA97126.1"/>
    <property type="molecule type" value="Genomic_DNA"/>
</dbReference>
<feature type="transmembrane region" description="Helical" evidence="7">
    <location>
        <begin position="122"/>
        <end position="140"/>
    </location>
</feature>
<keyword evidence="3" id="KW-1003">Cell membrane</keyword>
<dbReference type="STRING" id="1218173.BALCAV_0211930"/>
<dbReference type="OrthoDB" id="9798859at2"/>
<accession>A0A094WJW1</accession>
<dbReference type="Proteomes" id="UP000297014">
    <property type="component" value="Unassembled WGS sequence"/>
</dbReference>
<dbReference type="EMBL" id="JALP01000266">
    <property type="protein sequence ID" value="THG89078.1"/>
    <property type="molecule type" value="Genomic_DNA"/>
</dbReference>
<comment type="subcellular location">
    <subcellularLocation>
        <location evidence="1">Cell membrane</location>
        <topology evidence="1">Multi-pass membrane protein</topology>
    </subcellularLocation>
</comment>
<evidence type="ECO:0000256" key="4">
    <source>
        <dbReference type="ARBA" id="ARBA00022692"/>
    </source>
</evidence>
<dbReference type="InterPro" id="IPR050622">
    <property type="entry name" value="CPA3_antiporter_subunitB"/>
</dbReference>
<evidence type="ECO:0000256" key="5">
    <source>
        <dbReference type="ARBA" id="ARBA00022989"/>
    </source>
</evidence>
<evidence type="ECO:0000256" key="2">
    <source>
        <dbReference type="ARBA" id="ARBA00009425"/>
    </source>
</evidence>
<dbReference type="RefSeq" id="WP_003323514.1">
    <property type="nucleotide sequence ID" value="NZ_ALPT02000036.1"/>
</dbReference>
<evidence type="ECO:0000313" key="11">
    <source>
        <dbReference type="Proteomes" id="UP000002754"/>
    </source>
</evidence>
<protein>
    <submittedName>
        <fullName evidence="10">Cation:proton antiporter</fullName>
    </submittedName>
    <submittedName>
        <fullName evidence="9">Monovalent cation/H+ antiporter subunit B</fullName>
    </submittedName>
</protein>
<proteinExistence type="inferred from homology"/>
<evidence type="ECO:0000259" key="8">
    <source>
        <dbReference type="Pfam" id="PF04039"/>
    </source>
</evidence>
<dbReference type="NCBIfam" id="NF009223">
    <property type="entry name" value="PRK12573.1"/>
    <property type="match status" value="1"/>
</dbReference>
<reference evidence="10 12" key="2">
    <citation type="submission" date="2014-01" db="EMBL/GenBank/DDBJ databases">
        <title>Draft genome sequencing of Bacillus alcalophilus CGMCC 1.3604.</title>
        <authorList>
            <person name="Yang J."/>
            <person name="Diao L."/>
            <person name="Yang S."/>
        </authorList>
    </citation>
    <scope>NUCLEOTIDE SEQUENCE [LARGE SCALE GENOMIC DNA]</scope>
    <source>
        <strain evidence="10 12">CGMCC 1.3604</strain>
    </source>
</reference>
<dbReference type="PANTHER" id="PTHR33932:SF4">
    <property type="entry name" value="NA(+)_H(+) ANTIPORTER SUBUNIT B"/>
    <property type="match status" value="1"/>
</dbReference>
<dbReference type="AlphaFoldDB" id="A0A094WJW1"/>
<feature type="transmembrane region" description="Helical" evidence="7">
    <location>
        <begin position="70"/>
        <end position="91"/>
    </location>
</feature>
<evidence type="ECO:0000256" key="1">
    <source>
        <dbReference type="ARBA" id="ARBA00004651"/>
    </source>
</evidence>
<dbReference type="Proteomes" id="UP000002754">
    <property type="component" value="Unassembled WGS sequence"/>
</dbReference>
<dbReference type="InterPro" id="IPR007182">
    <property type="entry name" value="MnhB"/>
</dbReference>
<name>A0A094WJW1_ALKAL</name>
<gene>
    <name evidence="10" type="ORF">AJ85_19760</name>
    <name evidence="9" type="ORF">BALCAV_0211930</name>
</gene>
<evidence type="ECO:0000313" key="12">
    <source>
        <dbReference type="Proteomes" id="UP000297014"/>
    </source>
</evidence>
<comment type="caution">
    <text evidence="9">The sequence shown here is derived from an EMBL/GenBank/DDBJ whole genome shotgun (WGS) entry which is preliminary data.</text>
</comment>
<reference evidence="9 11" key="1">
    <citation type="journal article" date="2014" name="Genome Announc.">
        <title>Draft Genome Sequence of Bacillus alcalophilus AV1934, a Classic Alkaliphile Isolated from Human Feces in 1934.</title>
        <authorList>
            <person name="Attie O."/>
            <person name="Jayaprakash A."/>
            <person name="Shah H."/>
            <person name="Paulsen I.T."/>
            <person name="Morino M."/>
            <person name="Takahashi Y."/>
            <person name="Narumi I."/>
            <person name="Sachidanandam R."/>
            <person name="Satoh K."/>
            <person name="Ito M."/>
            <person name="Krulwich T.A."/>
        </authorList>
    </citation>
    <scope>NUCLEOTIDE SEQUENCE [LARGE SCALE GENOMIC DNA]</scope>
    <source>
        <strain evidence="9 11">AV1934</strain>
    </source>
</reference>
<dbReference type="eggNOG" id="COG2111">
    <property type="taxonomic scope" value="Bacteria"/>
</dbReference>
<feature type="transmembrane region" description="Helical" evidence="7">
    <location>
        <begin position="37"/>
        <end position="58"/>
    </location>
</feature>
<keyword evidence="5 7" id="KW-1133">Transmembrane helix</keyword>
<feature type="transmembrane region" description="Helical" evidence="7">
    <location>
        <begin position="9"/>
        <end position="31"/>
    </location>
</feature>
<keyword evidence="6 7" id="KW-0472">Membrane</keyword>
<evidence type="ECO:0000313" key="10">
    <source>
        <dbReference type="EMBL" id="THG89078.1"/>
    </source>
</evidence>
<evidence type="ECO:0000256" key="7">
    <source>
        <dbReference type="SAM" id="Phobius"/>
    </source>
</evidence>
<keyword evidence="11" id="KW-1185">Reference proteome</keyword>
<comment type="similarity">
    <text evidence="2">Belongs to the CPA3 antiporters (TC 2.A.63) subunit B family.</text>
</comment>
<evidence type="ECO:0000256" key="3">
    <source>
        <dbReference type="ARBA" id="ARBA00022475"/>
    </source>
</evidence>
<organism evidence="9 11">
    <name type="scientific">Alkalihalobacillus alcalophilus ATCC 27647 = CGMCC 1.3604</name>
    <dbReference type="NCBI Taxonomy" id="1218173"/>
    <lineage>
        <taxon>Bacteria</taxon>
        <taxon>Bacillati</taxon>
        <taxon>Bacillota</taxon>
        <taxon>Bacilli</taxon>
        <taxon>Bacillales</taxon>
        <taxon>Bacillaceae</taxon>
        <taxon>Alkalihalobacillus</taxon>
    </lineage>
</organism>